<gene>
    <name evidence="1" type="ORF">C1645_836860</name>
</gene>
<evidence type="ECO:0000313" key="1">
    <source>
        <dbReference type="EMBL" id="RIA81519.1"/>
    </source>
</evidence>
<dbReference type="OrthoDB" id="2407788at2759"/>
<accession>A0A397S9M8</accession>
<name>A0A397S9M8_9GLOM</name>
<protein>
    <submittedName>
        <fullName evidence="1">Uncharacterized protein</fullName>
    </submittedName>
</protein>
<proteinExistence type="predicted"/>
<dbReference type="Proteomes" id="UP000265703">
    <property type="component" value="Unassembled WGS sequence"/>
</dbReference>
<evidence type="ECO:0000313" key="2">
    <source>
        <dbReference type="Proteomes" id="UP000265703"/>
    </source>
</evidence>
<organism evidence="1 2">
    <name type="scientific">Glomus cerebriforme</name>
    <dbReference type="NCBI Taxonomy" id="658196"/>
    <lineage>
        <taxon>Eukaryota</taxon>
        <taxon>Fungi</taxon>
        <taxon>Fungi incertae sedis</taxon>
        <taxon>Mucoromycota</taxon>
        <taxon>Glomeromycotina</taxon>
        <taxon>Glomeromycetes</taxon>
        <taxon>Glomerales</taxon>
        <taxon>Glomeraceae</taxon>
        <taxon>Glomus</taxon>
    </lineage>
</organism>
<sequence>MEGADIEATIKNICETSVIVAIPNVSGIDPKRLTKEQLLFELTKRNINIINTAKRDELVRELELVLANEIEIMQKVWKLLEGYFLKGDIDKSKRFTTTTMLENLKRKVKEGELEEDKISKLLTIQGWISHYSAQHHQKMAKMSVDILERVSDS</sequence>
<dbReference type="EMBL" id="QKYT01000783">
    <property type="protein sequence ID" value="RIA81519.1"/>
    <property type="molecule type" value="Genomic_DNA"/>
</dbReference>
<keyword evidence="2" id="KW-1185">Reference proteome</keyword>
<reference evidence="1 2" key="1">
    <citation type="submission" date="2018-06" db="EMBL/GenBank/DDBJ databases">
        <title>Comparative genomics reveals the genomic features of Rhizophagus irregularis, R. cerebriforme, R. diaphanum and Gigaspora rosea, and their symbiotic lifestyle signature.</title>
        <authorList>
            <person name="Morin E."/>
            <person name="San Clemente H."/>
            <person name="Chen E.C.H."/>
            <person name="De La Providencia I."/>
            <person name="Hainaut M."/>
            <person name="Kuo A."/>
            <person name="Kohler A."/>
            <person name="Murat C."/>
            <person name="Tang N."/>
            <person name="Roy S."/>
            <person name="Loubradou J."/>
            <person name="Henrissat B."/>
            <person name="Grigoriev I.V."/>
            <person name="Corradi N."/>
            <person name="Roux C."/>
            <person name="Martin F.M."/>
        </authorList>
    </citation>
    <scope>NUCLEOTIDE SEQUENCE [LARGE SCALE GENOMIC DNA]</scope>
    <source>
        <strain evidence="1 2">DAOM 227022</strain>
    </source>
</reference>
<comment type="caution">
    <text evidence="1">The sequence shown here is derived from an EMBL/GenBank/DDBJ whole genome shotgun (WGS) entry which is preliminary data.</text>
</comment>
<dbReference type="AlphaFoldDB" id="A0A397S9M8"/>